<name>A0AA88KR89_NAELO</name>
<dbReference type="EMBL" id="PYSW02000003">
    <property type="protein sequence ID" value="KAG2393022.1"/>
    <property type="molecule type" value="Genomic_DNA"/>
</dbReference>
<feature type="region of interest" description="Disordered" evidence="1">
    <location>
        <begin position="178"/>
        <end position="199"/>
    </location>
</feature>
<protein>
    <submittedName>
        <fullName evidence="2">Uncharacterized protein</fullName>
    </submittedName>
</protein>
<dbReference type="AlphaFoldDB" id="A0AA88KR89"/>
<evidence type="ECO:0000256" key="1">
    <source>
        <dbReference type="SAM" id="MobiDB-lite"/>
    </source>
</evidence>
<dbReference type="RefSeq" id="XP_044554916.1">
    <property type="nucleotide sequence ID" value="XM_044699803.1"/>
</dbReference>
<comment type="caution">
    <text evidence="2">The sequence shown here is derived from an EMBL/GenBank/DDBJ whole genome shotgun (WGS) entry which is preliminary data.</text>
</comment>
<reference evidence="2 3" key="1">
    <citation type="journal article" date="2018" name="BMC Genomics">
        <title>The genome of Naegleria lovaniensis, the basis for a comparative approach to unravel pathogenicity factors of the human pathogenic amoeba N. fowleri.</title>
        <authorList>
            <person name="Liechti N."/>
            <person name="Schurch N."/>
            <person name="Bruggmann R."/>
            <person name="Wittwer M."/>
        </authorList>
    </citation>
    <scope>NUCLEOTIDE SEQUENCE [LARGE SCALE GENOMIC DNA]</scope>
    <source>
        <strain evidence="2 3">ATCC 30569</strain>
    </source>
</reference>
<evidence type="ECO:0000313" key="3">
    <source>
        <dbReference type="Proteomes" id="UP000816034"/>
    </source>
</evidence>
<feature type="compositionally biased region" description="Basic and acidic residues" evidence="1">
    <location>
        <begin position="186"/>
        <end position="195"/>
    </location>
</feature>
<dbReference type="Proteomes" id="UP000816034">
    <property type="component" value="Unassembled WGS sequence"/>
</dbReference>
<accession>A0AA88KR89</accession>
<evidence type="ECO:0000313" key="2">
    <source>
        <dbReference type="EMBL" id="KAG2393022.1"/>
    </source>
</evidence>
<dbReference type="GeneID" id="68102053"/>
<sequence length="337" mass="38655">MATRASSGSTSRSGTAAHTSSRKDFEVFSKYKREPIFVDLYHQQGRDAKLFYHQEGNRNVQLDYTPNMSLVERREPALVDYTKKGQFSNRLSKIINDQPSTLDYTPHYSSVHERVKGGVNMRKSTDRDKHFFSVNESKKQSITTNVGFVNAKSAIVDEPQNRFVKRATNIYQGSETHALDMSKMTSRSDSERDSNDPGFKYHPIYSATLPKISHYYDMGKQADRTKSKTAWIPSRTDSSQKHYDVSFQGVEVPVRNYVNMKKSTGRESKKKKTSQVDLSYTPNFNLTESKNSWSTDLFLTSGRRDDVSDITQSAENLVRRVRSELRKLNRLSNSYSK</sequence>
<feature type="region of interest" description="Disordered" evidence="1">
    <location>
        <begin position="1"/>
        <end position="24"/>
    </location>
</feature>
<organism evidence="2 3">
    <name type="scientific">Naegleria lovaniensis</name>
    <name type="common">Amoeba</name>
    <dbReference type="NCBI Taxonomy" id="51637"/>
    <lineage>
        <taxon>Eukaryota</taxon>
        <taxon>Discoba</taxon>
        <taxon>Heterolobosea</taxon>
        <taxon>Tetramitia</taxon>
        <taxon>Eutetramitia</taxon>
        <taxon>Vahlkampfiidae</taxon>
        <taxon>Naegleria</taxon>
    </lineage>
</organism>
<feature type="compositionally biased region" description="Low complexity" evidence="1">
    <location>
        <begin position="1"/>
        <end position="19"/>
    </location>
</feature>
<gene>
    <name evidence="2" type="ORF">C9374_009599</name>
</gene>
<proteinExistence type="predicted"/>
<keyword evidence="3" id="KW-1185">Reference proteome</keyword>